<dbReference type="Proteomes" id="UP001148018">
    <property type="component" value="Unassembled WGS sequence"/>
</dbReference>
<evidence type="ECO:0000313" key="3">
    <source>
        <dbReference type="Proteomes" id="UP001148018"/>
    </source>
</evidence>
<organism evidence="2 3">
    <name type="scientific">Muraenolepis orangiensis</name>
    <name type="common">Patagonian moray cod</name>
    <dbReference type="NCBI Taxonomy" id="630683"/>
    <lineage>
        <taxon>Eukaryota</taxon>
        <taxon>Metazoa</taxon>
        <taxon>Chordata</taxon>
        <taxon>Craniata</taxon>
        <taxon>Vertebrata</taxon>
        <taxon>Euteleostomi</taxon>
        <taxon>Actinopterygii</taxon>
        <taxon>Neopterygii</taxon>
        <taxon>Teleostei</taxon>
        <taxon>Neoteleostei</taxon>
        <taxon>Acanthomorphata</taxon>
        <taxon>Zeiogadaria</taxon>
        <taxon>Gadariae</taxon>
        <taxon>Gadiformes</taxon>
        <taxon>Muraenolepidoidei</taxon>
        <taxon>Muraenolepididae</taxon>
        <taxon>Muraenolepis</taxon>
    </lineage>
</organism>
<feature type="compositionally biased region" description="Acidic residues" evidence="1">
    <location>
        <begin position="72"/>
        <end position="84"/>
    </location>
</feature>
<keyword evidence="3" id="KW-1185">Reference proteome</keyword>
<feature type="region of interest" description="Disordered" evidence="1">
    <location>
        <begin position="118"/>
        <end position="150"/>
    </location>
</feature>
<name>A0A9Q0E558_9TELE</name>
<proteinExistence type="predicted"/>
<reference evidence="2" key="1">
    <citation type="submission" date="2022-07" db="EMBL/GenBank/DDBJ databases">
        <title>Chromosome-level genome of Muraenolepis orangiensis.</title>
        <authorList>
            <person name="Kim J."/>
        </authorList>
    </citation>
    <scope>NUCLEOTIDE SEQUENCE</scope>
    <source>
        <strain evidence="2">KU_S4_2022</strain>
        <tissue evidence="2">Muscle</tissue>
    </source>
</reference>
<evidence type="ECO:0000256" key="1">
    <source>
        <dbReference type="SAM" id="MobiDB-lite"/>
    </source>
</evidence>
<accession>A0A9Q0E558</accession>
<feature type="region of interest" description="Disordered" evidence="1">
    <location>
        <begin position="1"/>
        <end position="35"/>
    </location>
</feature>
<dbReference type="EMBL" id="JANIIK010000048">
    <property type="protein sequence ID" value="KAJ3600098.1"/>
    <property type="molecule type" value="Genomic_DNA"/>
</dbReference>
<feature type="compositionally biased region" description="Polar residues" evidence="1">
    <location>
        <begin position="9"/>
        <end position="25"/>
    </location>
</feature>
<dbReference type="AlphaFoldDB" id="A0A9Q0E558"/>
<feature type="region of interest" description="Disordered" evidence="1">
    <location>
        <begin position="47"/>
        <end position="94"/>
    </location>
</feature>
<gene>
    <name evidence="2" type="ORF">NHX12_034048</name>
</gene>
<protein>
    <submittedName>
        <fullName evidence="2">Uncharacterized protein</fullName>
    </submittedName>
</protein>
<comment type="caution">
    <text evidence="2">The sequence shown here is derived from an EMBL/GenBank/DDBJ whole genome shotgun (WGS) entry which is preliminary data.</text>
</comment>
<sequence>MAEPLPLSEKQQGRQGSTLTKSVIGTSSSSSTEAWLVHPEPDIWLALSASTTTTTTGPAGVSRGEAASAAPGEEEPTGGEEDEASGAGDGKEEVAVAVVAPSRAIKRDFGLTGLAQIHGAVKTKPPPPEDKAQSLATERAAELAAPNSAG</sequence>
<evidence type="ECO:0000313" key="2">
    <source>
        <dbReference type="EMBL" id="KAJ3600098.1"/>
    </source>
</evidence>